<proteinExistence type="predicted"/>
<dbReference type="OrthoDB" id="4067996at2759"/>
<keyword evidence="3" id="KW-1185">Reference proteome</keyword>
<evidence type="ECO:0000313" key="2">
    <source>
        <dbReference type="EMBL" id="EOB11804.1"/>
    </source>
</evidence>
<evidence type="ECO:0000256" key="1">
    <source>
        <dbReference type="SAM" id="SignalP"/>
    </source>
</evidence>
<reference evidence="2 3" key="1">
    <citation type="journal article" date="2013" name="BMC Genomics">
        <title>Comparative genomics of parasitic silkworm microsporidia reveal an association between genome expansion and host adaptation.</title>
        <authorList>
            <person name="Pan G."/>
            <person name="Xu J."/>
            <person name="Li T."/>
            <person name="Xia Q."/>
            <person name="Liu S.L."/>
            <person name="Zhang G."/>
            <person name="Li S."/>
            <person name="Li C."/>
            <person name="Liu H."/>
            <person name="Yang L."/>
            <person name="Liu T."/>
            <person name="Zhang X."/>
            <person name="Wu Z."/>
            <person name="Fan W."/>
            <person name="Dang X."/>
            <person name="Xiang H."/>
            <person name="Tao M."/>
            <person name="Li Y."/>
            <person name="Hu J."/>
            <person name="Li Z."/>
            <person name="Lin L."/>
            <person name="Luo J."/>
            <person name="Geng L."/>
            <person name="Wang L."/>
            <person name="Long M."/>
            <person name="Wan Y."/>
            <person name="He N."/>
            <person name="Zhang Z."/>
            <person name="Lu C."/>
            <person name="Keeling P.J."/>
            <person name="Wang J."/>
            <person name="Xiang Z."/>
            <person name="Zhou Z."/>
        </authorList>
    </citation>
    <scope>NUCLEOTIDE SEQUENCE [LARGE SCALE GENOMIC DNA]</scope>
    <source>
        <strain evidence="3">CQ1 / CVCC 102059</strain>
    </source>
</reference>
<evidence type="ECO:0000313" key="3">
    <source>
        <dbReference type="Proteomes" id="UP000016927"/>
    </source>
</evidence>
<protein>
    <submittedName>
        <fullName evidence="2">Uncharacterized protein</fullName>
    </submittedName>
</protein>
<accession>R0M1A5</accession>
<gene>
    <name evidence="2" type="ORF">NBO_807g0001</name>
</gene>
<keyword evidence="1" id="KW-0732">Signal</keyword>
<dbReference type="Proteomes" id="UP000016927">
    <property type="component" value="Unassembled WGS sequence"/>
</dbReference>
<name>R0M1A5_NOSB1</name>
<organism evidence="2 3">
    <name type="scientific">Nosema bombycis (strain CQ1 / CVCC 102059)</name>
    <name type="common">Microsporidian parasite</name>
    <name type="synonym">Pebrine of silkworm</name>
    <dbReference type="NCBI Taxonomy" id="578461"/>
    <lineage>
        <taxon>Eukaryota</taxon>
        <taxon>Fungi</taxon>
        <taxon>Fungi incertae sedis</taxon>
        <taxon>Microsporidia</taxon>
        <taxon>Nosematidae</taxon>
        <taxon>Nosema</taxon>
    </lineage>
</organism>
<dbReference type="EMBL" id="KB909714">
    <property type="protein sequence ID" value="EOB11804.1"/>
    <property type="molecule type" value="Genomic_DNA"/>
</dbReference>
<sequence length="285" mass="33826">MKCLYYFLISTLFLITVLCTPDVGLMLKFKQPLDIGLKSINLKEIPVNNLKVSFINKENISAECQFEDRCELSFNPRNKLYTVSLGFVMTHMILSFCNSNENKNYVIVEFFYDNKLLRFDSKFIKSKKLDYVDKFYFVLDAFNEDEFKLKINIDDLRIQNAKHILSKFENELYEKICKNVKLFDYSFFEMHAKFDTLHFFNHILCFEELRSCLSSLKSLQIISEDSQKLENLTGSYISTFFLEKYDEEFKEFSDDNLKTRKAFALFCKTHAAKLAKDVFFITYHK</sequence>
<dbReference type="VEuPathDB" id="MicrosporidiaDB:NBO_807g0001"/>
<dbReference type="AlphaFoldDB" id="R0M1A5"/>
<dbReference type="HOGENOM" id="CLU_930961_0_0_1"/>
<feature type="chain" id="PRO_5004355026" evidence="1">
    <location>
        <begin position="20"/>
        <end position="285"/>
    </location>
</feature>
<feature type="signal peptide" evidence="1">
    <location>
        <begin position="1"/>
        <end position="19"/>
    </location>
</feature>